<dbReference type="Gene3D" id="1.10.287.130">
    <property type="match status" value="1"/>
</dbReference>
<dbReference type="PRINTS" id="PR00344">
    <property type="entry name" value="BCTRLSENSOR"/>
</dbReference>
<dbReference type="Gene3D" id="3.30.565.10">
    <property type="entry name" value="Histidine kinase-like ATPase, C-terminal domain"/>
    <property type="match status" value="1"/>
</dbReference>
<evidence type="ECO:0000256" key="1">
    <source>
        <dbReference type="ARBA" id="ARBA00022553"/>
    </source>
</evidence>
<dbReference type="KEGG" id="taa:NMY3_03614"/>
<dbReference type="Pfam" id="PF02518">
    <property type="entry name" value="HATPase_c"/>
    <property type="match status" value="1"/>
</dbReference>
<name>A0A654M4Z5_9ARCH</name>
<dbReference type="OrthoDB" id="342253at2157"/>
<keyword evidence="3" id="KW-0808">Transferase</keyword>
<accession>A0A654M4Z5</accession>
<dbReference type="EMBL" id="CP012850">
    <property type="protein sequence ID" value="ALI37796.1"/>
    <property type="molecule type" value="Genomic_DNA"/>
</dbReference>
<dbReference type="EC" id="2.7.13.3" evidence="3"/>
<gene>
    <name evidence="3" type="primary">phoR_5</name>
    <name evidence="3" type="ORF">NMY3_03614</name>
</gene>
<dbReference type="Pfam" id="PF00512">
    <property type="entry name" value="HisKA"/>
    <property type="match status" value="1"/>
</dbReference>
<protein>
    <submittedName>
        <fullName evidence="3">Alkaline phosphatase synthesis sensor protein PhoR</fullName>
        <ecNumber evidence="3">2.7.13.3</ecNumber>
    </submittedName>
</protein>
<sequence length="303" mass="34558">MDPISQVSILVIDKRFSIVAELRDDSKHTVAEAIGLATYSNSIPTVLTYTAIFDVIWKQTELYERLKIQDRMQKEFINAVAHDLRTPITPIIGLTTLVKDKLKDEKQIGLLDVVIDNGKRLQSLSENILALTMMEGNLFNISKETFDLNRVILEIIKDCRIKLEKLPKFDNQFKKKISFQLHGFDGKIMVKVDRHRISKVVYIIIDNAINFIIKEGLISIFVEQKIVEDGKNIVIVLIKDNWEGIHPDLNSRLFAKFACKSSYGIGLGLYISKEIIQRHNGTIWGKNNQDSRGATFSFKLPGI</sequence>
<dbReference type="Proteomes" id="UP000058925">
    <property type="component" value="Chromosome"/>
</dbReference>
<dbReference type="AlphaFoldDB" id="A0A654M4Z5"/>
<dbReference type="InterPro" id="IPR036890">
    <property type="entry name" value="HATPase_C_sf"/>
</dbReference>
<keyword evidence="4" id="KW-1185">Reference proteome</keyword>
<organism evidence="3 4">
    <name type="scientific">Candidatus Nitrosocosmicus oleophilus</name>
    <dbReference type="NCBI Taxonomy" id="1353260"/>
    <lineage>
        <taxon>Archaea</taxon>
        <taxon>Nitrososphaerota</taxon>
        <taxon>Nitrososphaeria</taxon>
        <taxon>Nitrososphaerales</taxon>
        <taxon>Nitrososphaeraceae</taxon>
        <taxon>Candidatus Nitrosocosmicus</taxon>
    </lineage>
</organism>
<feature type="domain" description="Histidine kinase" evidence="2">
    <location>
        <begin position="79"/>
        <end position="303"/>
    </location>
</feature>
<dbReference type="SMART" id="SM00388">
    <property type="entry name" value="HisKA"/>
    <property type="match status" value="1"/>
</dbReference>
<dbReference type="InterPro" id="IPR036097">
    <property type="entry name" value="HisK_dim/P_sf"/>
</dbReference>
<evidence type="ECO:0000259" key="2">
    <source>
        <dbReference type="PROSITE" id="PS50109"/>
    </source>
</evidence>
<dbReference type="InterPro" id="IPR003661">
    <property type="entry name" value="HisK_dim/P_dom"/>
</dbReference>
<dbReference type="PANTHER" id="PTHR43547">
    <property type="entry name" value="TWO-COMPONENT HISTIDINE KINASE"/>
    <property type="match status" value="1"/>
</dbReference>
<evidence type="ECO:0000313" key="4">
    <source>
        <dbReference type="Proteomes" id="UP000058925"/>
    </source>
</evidence>
<keyword evidence="1" id="KW-0597">Phosphoprotein</keyword>
<dbReference type="InterPro" id="IPR003594">
    <property type="entry name" value="HATPase_dom"/>
</dbReference>
<dbReference type="GO" id="GO:0000155">
    <property type="term" value="F:phosphorelay sensor kinase activity"/>
    <property type="evidence" value="ECO:0007669"/>
    <property type="project" value="InterPro"/>
</dbReference>
<dbReference type="GeneID" id="60423427"/>
<reference evidence="4" key="1">
    <citation type="submission" date="2015-10" db="EMBL/GenBank/DDBJ databases">
        <title>Niche specialization of a soil ammonia-oxidizing archaeon, Candidatus Nitrosocosmicus oleophilus.</title>
        <authorList>
            <person name="Jung M.-Y."/>
            <person name="Rhee S.-K."/>
        </authorList>
    </citation>
    <scope>NUCLEOTIDE SEQUENCE [LARGE SCALE GENOMIC DNA]</scope>
    <source>
        <strain evidence="4">MY3</strain>
    </source>
</reference>
<proteinExistence type="predicted"/>
<dbReference type="SMART" id="SM00387">
    <property type="entry name" value="HATPase_c"/>
    <property type="match status" value="1"/>
</dbReference>
<evidence type="ECO:0000313" key="3">
    <source>
        <dbReference type="EMBL" id="ALI37796.1"/>
    </source>
</evidence>
<dbReference type="RefSeq" id="WP_196816799.1">
    <property type="nucleotide sequence ID" value="NZ_CP012850.1"/>
</dbReference>
<dbReference type="InterPro" id="IPR004358">
    <property type="entry name" value="Sig_transdc_His_kin-like_C"/>
</dbReference>
<dbReference type="CDD" id="cd00082">
    <property type="entry name" value="HisKA"/>
    <property type="match status" value="1"/>
</dbReference>
<dbReference type="InterPro" id="IPR005467">
    <property type="entry name" value="His_kinase_dom"/>
</dbReference>
<dbReference type="PROSITE" id="PS50109">
    <property type="entry name" value="HIS_KIN"/>
    <property type="match status" value="1"/>
</dbReference>
<dbReference type="SUPFAM" id="SSF55874">
    <property type="entry name" value="ATPase domain of HSP90 chaperone/DNA topoisomerase II/histidine kinase"/>
    <property type="match status" value="1"/>
</dbReference>
<dbReference type="PANTHER" id="PTHR43547:SF2">
    <property type="entry name" value="HYBRID SIGNAL TRANSDUCTION HISTIDINE KINASE C"/>
    <property type="match status" value="1"/>
</dbReference>
<dbReference type="SUPFAM" id="SSF47384">
    <property type="entry name" value="Homodimeric domain of signal transducing histidine kinase"/>
    <property type="match status" value="1"/>
</dbReference>